<accession>A0ABP1RRF4</accession>
<dbReference type="PROSITE" id="PS51352">
    <property type="entry name" value="THIOREDOXIN_2"/>
    <property type="match status" value="1"/>
</dbReference>
<dbReference type="EMBL" id="CAXLJM020000101">
    <property type="protein sequence ID" value="CAL8133663.1"/>
    <property type="molecule type" value="Genomic_DNA"/>
</dbReference>
<dbReference type="InterPro" id="IPR013766">
    <property type="entry name" value="Thioredoxin_domain"/>
</dbReference>
<feature type="chain" id="PRO_5045593322" description="Thioredoxin domain-containing protein" evidence="1">
    <location>
        <begin position="32"/>
        <end position="151"/>
    </location>
</feature>
<sequence length="151" mass="17007">MQRKLSSSLASVLWTFIVIAVTLLDGASVEAKSKNIIDVYSPPVFDIAVLRNQKPVIVFFASKQCVICERMLTKLEDKAQDEYSEDLYLARFDVDKFPDLVEALGVSKTPTVRSYMKGVMTDEVRGLKLTSIYDMMERAAKVGKIRNRFSG</sequence>
<reference evidence="3 4" key="1">
    <citation type="submission" date="2024-08" db="EMBL/GenBank/DDBJ databases">
        <authorList>
            <person name="Cucini C."/>
            <person name="Frati F."/>
        </authorList>
    </citation>
    <scope>NUCLEOTIDE SEQUENCE [LARGE SCALE GENOMIC DNA]</scope>
</reference>
<name>A0ABP1RRF4_9HEXA</name>
<evidence type="ECO:0000313" key="4">
    <source>
        <dbReference type="Proteomes" id="UP001642540"/>
    </source>
</evidence>
<dbReference type="InterPro" id="IPR036249">
    <property type="entry name" value="Thioredoxin-like_sf"/>
</dbReference>
<dbReference type="Pfam" id="PF00085">
    <property type="entry name" value="Thioredoxin"/>
    <property type="match status" value="1"/>
</dbReference>
<feature type="signal peptide" evidence="1">
    <location>
        <begin position="1"/>
        <end position="31"/>
    </location>
</feature>
<protein>
    <recommendedName>
        <fullName evidence="2">Thioredoxin domain-containing protein</fullName>
    </recommendedName>
</protein>
<dbReference type="Proteomes" id="UP001642540">
    <property type="component" value="Unassembled WGS sequence"/>
</dbReference>
<organism evidence="3 4">
    <name type="scientific">Orchesella dallaii</name>
    <dbReference type="NCBI Taxonomy" id="48710"/>
    <lineage>
        <taxon>Eukaryota</taxon>
        <taxon>Metazoa</taxon>
        <taxon>Ecdysozoa</taxon>
        <taxon>Arthropoda</taxon>
        <taxon>Hexapoda</taxon>
        <taxon>Collembola</taxon>
        <taxon>Entomobryomorpha</taxon>
        <taxon>Entomobryoidea</taxon>
        <taxon>Orchesellidae</taxon>
        <taxon>Orchesellinae</taxon>
        <taxon>Orchesella</taxon>
    </lineage>
</organism>
<dbReference type="SUPFAM" id="SSF52833">
    <property type="entry name" value="Thioredoxin-like"/>
    <property type="match status" value="1"/>
</dbReference>
<keyword evidence="4" id="KW-1185">Reference proteome</keyword>
<evidence type="ECO:0000256" key="1">
    <source>
        <dbReference type="SAM" id="SignalP"/>
    </source>
</evidence>
<proteinExistence type="predicted"/>
<evidence type="ECO:0000313" key="3">
    <source>
        <dbReference type="EMBL" id="CAL8133663.1"/>
    </source>
</evidence>
<dbReference type="Gene3D" id="3.40.30.10">
    <property type="entry name" value="Glutaredoxin"/>
    <property type="match status" value="1"/>
</dbReference>
<feature type="domain" description="Thioredoxin" evidence="2">
    <location>
        <begin position="10"/>
        <end position="151"/>
    </location>
</feature>
<evidence type="ECO:0000259" key="2">
    <source>
        <dbReference type="PROSITE" id="PS51352"/>
    </source>
</evidence>
<keyword evidence="1" id="KW-0732">Signal</keyword>
<gene>
    <name evidence="3" type="ORF">ODALV1_LOCUS25167</name>
</gene>
<comment type="caution">
    <text evidence="3">The sequence shown here is derived from an EMBL/GenBank/DDBJ whole genome shotgun (WGS) entry which is preliminary data.</text>
</comment>